<comment type="caution">
    <text evidence="1">The sequence shown here is derived from an EMBL/GenBank/DDBJ whole genome shotgun (WGS) entry which is preliminary data.</text>
</comment>
<evidence type="ECO:0000313" key="2">
    <source>
        <dbReference type="Proteomes" id="UP000239007"/>
    </source>
</evidence>
<organism evidence="1 2">
    <name type="scientific">Psychrosphaera saromensis</name>
    <dbReference type="NCBI Taxonomy" id="716813"/>
    <lineage>
        <taxon>Bacteria</taxon>
        <taxon>Pseudomonadati</taxon>
        <taxon>Pseudomonadota</taxon>
        <taxon>Gammaproteobacteria</taxon>
        <taxon>Alteromonadales</taxon>
        <taxon>Pseudoalteromonadaceae</taxon>
        <taxon>Psychrosphaera</taxon>
    </lineage>
</organism>
<dbReference type="GO" id="GO:0016706">
    <property type="term" value="F:2-oxoglutarate-dependent dioxygenase activity"/>
    <property type="evidence" value="ECO:0007669"/>
    <property type="project" value="UniProtKB-ARBA"/>
</dbReference>
<dbReference type="InterPro" id="IPR008775">
    <property type="entry name" value="Phytyl_CoA_dOase-like"/>
</dbReference>
<keyword evidence="2" id="KW-1185">Reference proteome</keyword>
<dbReference type="Proteomes" id="UP000239007">
    <property type="component" value="Unassembled WGS sequence"/>
</dbReference>
<dbReference type="RefSeq" id="WP_105053010.1">
    <property type="nucleotide sequence ID" value="NZ_BMYG01000001.1"/>
</dbReference>
<evidence type="ECO:0000313" key="1">
    <source>
        <dbReference type="EMBL" id="PQJ54489.1"/>
    </source>
</evidence>
<proteinExistence type="predicted"/>
<dbReference type="AlphaFoldDB" id="A0A2S7UXJ0"/>
<accession>A0A2S7UXJ0</accession>
<protein>
    <recommendedName>
        <fullName evidence="3">Phytanoyl-CoA dioxygenase</fullName>
    </recommendedName>
</protein>
<name>A0A2S7UXJ0_9GAMM</name>
<gene>
    <name evidence="1" type="ORF">BTO11_13075</name>
</gene>
<evidence type="ECO:0008006" key="3">
    <source>
        <dbReference type="Google" id="ProtNLM"/>
    </source>
</evidence>
<dbReference type="SUPFAM" id="SSF51197">
    <property type="entry name" value="Clavaminate synthase-like"/>
    <property type="match status" value="1"/>
</dbReference>
<dbReference type="PANTHER" id="PTHR40470:SF1">
    <property type="entry name" value="PHYTANOYL-COA DIOXYGENASE FAMILY PROTEIN (AFU_ORTHOLOGUE AFUA_2G15850)"/>
    <property type="match status" value="1"/>
</dbReference>
<dbReference type="OrthoDB" id="345086at2"/>
<dbReference type="Gene3D" id="2.60.120.620">
    <property type="entry name" value="q2cbj1_9rhob like domain"/>
    <property type="match status" value="1"/>
</dbReference>
<reference evidence="1 2" key="1">
    <citation type="submission" date="2016-12" db="EMBL/GenBank/DDBJ databases">
        <title>Diversity of luminous bacteria.</title>
        <authorList>
            <person name="Yoshizawa S."/>
            <person name="Kogure K."/>
        </authorList>
    </citation>
    <scope>NUCLEOTIDE SEQUENCE [LARGE SCALE GENOMIC DNA]</scope>
    <source>
        <strain evidence="1 2">SA4-48</strain>
    </source>
</reference>
<dbReference type="PANTHER" id="PTHR40470">
    <property type="entry name" value="PHYTANOYL-COA DIOXYGENASE FAMILY PROTEIN (AFU_ORTHOLOGUE AFUA_2G15850)"/>
    <property type="match status" value="1"/>
</dbReference>
<dbReference type="EMBL" id="MSCH01000003">
    <property type="protein sequence ID" value="PQJ54489.1"/>
    <property type="molecule type" value="Genomic_DNA"/>
</dbReference>
<dbReference type="Pfam" id="PF05721">
    <property type="entry name" value="PhyH"/>
    <property type="match status" value="1"/>
</dbReference>
<sequence length="271" mass="31296">MVDVNSPAKSNSQKIKHSKLKADYDQQGYFVVRNYFSAAEMSALRDVILKFHDAWKQDNLAFYQEVAFNSSLITGSQYLTDDNRLKLFNFISSVKMMALIDTVIPANASFMNTQLFFDPPNSELTDFWHRDCQYDHDIETQKKVINETQVMHLRVPLFDELGMELIPETHRRWDTQEEFDVRNEENGRLSNEDLPEGKKIELAAGDVLVFSADMIHRGIYGLDRLAFDILVFDNKSDFSDYVDDDCLPNAALLKKIDNPKIYLNTISAKKD</sequence>